<dbReference type="PANTHER" id="PTHR43135">
    <property type="entry name" value="ALPHA-D-RIBOSE 1-METHYLPHOSPHONATE 5-TRIPHOSPHATE DIPHOSPHATASE"/>
    <property type="match status" value="1"/>
</dbReference>
<feature type="signal peptide" evidence="1">
    <location>
        <begin position="1"/>
        <end position="33"/>
    </location>
</feature>
<dbReference type="InterPro" id="IPR006680">
    <property type="entry name" value="Amidohydro-rel"/>
</dbReference>
<dbReference type="InterPro" id="IPR051781">
    <property type="entry name" value="Metallo-dep_Hydrolase"/>
</dbReference>
<dbReference type="Gene3D" id="3.40.50.10910">
    <property type="entry name" value="Amidohydrolase"/>
    <property type="match status" value="1"/>
</dbReference>
<accession>A0A7K1S5C7</accession>
<evidence type="ECO:0000313" key="3">
    <source>
        <dbReference type="EMBL" id="MVM29027.1"/>
    </source>
</evidence>
<organism evidence="3 4">
    <name type="scientific">Spirosoma arboris</name>
    <dbReference type="NCBI Taxonomy" id="2682092"/>
    <lineage>
        <taxon>Bacteria</taxon>
        <taxon>Pseudomonadati</taxon>
        <taxon>Bacteroidota</taxon>
        <taxon>Cytophagia</taxon>
        <taxon>Cytophagales</taxon>
        <taxon>Cytophagaceae</taxon>
        <taxon>Spirosoma</taxon>
    </lineage>
</organism>
<name>A0A7K1S5C7_9BACT</name>
<dbReference type="GO" id="GO:0016810">
    <property type="term" value="F:hydrolase activity, acting on carbon-nitrogen (but not peptide) bonds"/>
    <property type="evidence" value="ECO:0007669"/>
    <property type="project" value="InterPro"/>
</dbReference>
<dbReference type="Gene3D" id="2.30.40.10">
    <property type="entry name" value="Urease, subunit C, domain 1"/>
    <property type="match status" value="1"/>
</dbReference>
<dbReference type="Pfam" id="PF01979">
    <property type="entry name" value="Amidohydro_1"/>
    <property type="match status" value="1"/>
</dbReference>
<dbReference type="InterPro" id="IPR011059">
    <property type="entry name" value="Metal-dep_hydrolase_composite"/>
</dbReference>
<feature type="chain" id="PRO_5029586277" evidence="1">
    <location>
        <begin position="34"/>
        <end position="678"/>
    </location>
</feature>
<proteinExistence type="predicted"/>
<dbReference type="EMBL" id="WPIN01000001">
    <property type="protein sequence ID" value="MVM29027.1"/>
    <property type="molecule type" value="Genomic_DNA"/>
</dbReference>
<dbReference type="Proteomes" id="UP000436006">
    <property type="component" value="Unassembled WGS sequence"/>
</dbReference>
<dbReference type="SUPFAM" id="SSF51556">
    <property type="entry name" value="Metallo-dependent hydrolases"/>
    <property type="match status" value="1"/>
</dbReference>
<gene>
    <name evidence="3" type="ORF">GO755_03200</name>
</gene>
<evidence type="ECO:0000259" key="2">
    <source>
        <dbReference type="Pfam" id="PF01979"/>
    </source>
</evidence>
<keyword evidence="3" id="KW-0378">Hydrolase</keyword>
<dbReference type="InterPro" id="IPR032466">
    <property type="entry name" value="Metal_Hydrolase"/>
</dbReference>
<dbReference type="Gene3D" id="3.30.110.90">
    <property type="entry name" value="Amidohydrolase"/>
    <property type="match status" value="1"/>
</dbReference>
<evidence type="ECO:0000256" key="1">
    <source>
        <dbReference type="SAM" id="SignalP"/>
    </source>
</evidence>
<dbReference type="AlphaFoldDB" id="A0A7K1S5C7"/>
<keyword evidence="1" id="KW-0732">Signal</keyword>
<protein>
    <submittedName>
        <fullName evidence="3">Amidohydrolase family protein</fullName>
    </submittedName>
</protein>
<dbReference type="SUPFAM" id="SSF51338">
    <property type="entry name" value="Composite domain of metallo-dependent hydrolases"/>
    <property type="match status" value="1"/>
</dbReference>
<dbReference type="PANTHER" id="PTHR43135:SF3">
    <property type="entry name" value="ALPHA-D-RIBOSE 1-METHYLPHOSPHONATE 5-TRIPHOSPHATE DIPHOSPHATASE"/>
    <property type="match status" value="1"/>
</dbReference>
<keyword evidence="4" id="KW-1185">Reference proteome</keyword>
<evidence type="ECO:0000313" key="4">
    <source>
        <dbReference type="Proteomes" id="UP000436006"/>
    </source>
</evidence>
<feature type="domain" description="Amidohydrolase-related" evidence="2">
    <location>
        <begin position="307"/>
        <end position="659"/>
    </location>
</feature>
<dbReference type="Gene3D" id="1.20.58.520">
    <property type="entry name" value="Amidohydrolase"/>
    <property type="match status" value="1"/>
</dbReference>
<sequence>MDSNMRFFNTPDYPFMKAIFTLFLLLSIPYCLAAQAPTDTLRYVVLTNGQLSGKAWLLPQGHDVTGFLTYNDRGRGPKLTTHYTLNDQHIPLTLNVSGNDYYKNEVHETFRLADGVAHWKNADEKKDIPITKPAVYVSNVSGMDAMLTQALFAAPNHTVNLLPTGQSVMTQILTHSLKNGQPVTLWAIRGINYTPTLTWLDSKGYPLGSIGDFFVTIREGLEADIPELRRLQKAEDGKFYRQLARTLPEPIPQGLVVQNVNLFDAEKAQLVPAQTIVVKNGRIEQVGSAASVKIPAGYRLINGAGKTVLPGLWDMHVHFTNPTDGIIEVALGITEVRDMGNTDALLTLRNQIDSMQLIAPRIAVMSGFIDGKGPFSGPGLRVTSVEEGIQAVRDYKAKGYQSIKLYSSIKPEWVAPMAAEAHRLGMHVIGHIPSYMTAEQAIAAGYDEITHANMVMLNFLGDTLDTRSMGRFTNVAQRAAGLDLSGPAFARFVQLMQQKHIAFDPTASVFEQMFTSESGQFDPTMASVANRLPGPVQRTLYGQGLPVPMGMAATYKKSFATLLDAIKRLHDAGILMVAGTDNYAGYALHRELELYVQAGISAAQALQMATYNPAKLSNRLGDLGTLTPGKRADFILVNGNPTQRISDIRRVDYTIKDGVLYDSKKLLNSLSIHHYSEP</sequence>
<reference evidence="3 4" key="1">
    <citation type="submission" date="2019-12" db="EMBL/GenBank/DDBJ databases">
        <title>Spirosoma sp. HMF4905 genome sequencing and assembly.</title>
        <authorList>
            <person name="Kang H."/>
            <person name="Cha I."/>
            <person name="Kim H."/>
            <person name="Joh K."/>
        </authorList>
    </citation>
    <scope>NUCLEOTIDE SEQUENCE [LARGE SCALE GENOMIC DNA]</scope>
    <source>
        <strain evidence="3 4">HMF4905</strain>
    </source>
</reference>
<comment type="caution">
    <text evidence="3">The sequence shown here is derived from an EMBL/GenBank/DDBJ whole genome shotgun (WGS) entry which is preliminary data.</text>
</comment>